<protein>
    <submittedName>
        <fullName evidence="2 3">Uncharacterized protein</fullName>
    </submittedName>
</protein>
<feature type="transmembrane region" description="Helical" evidence="1">
    <location>
        <begin position="108"/>
        <end position="128"/>
    </location>
</feature>
<dbReference type="OMA" id="SYIYTRE"/>
<sequence>MSACCNSNIVRSYIPLAGGASALAFSTNVMAPSVFKSVFSPNDLAVANGLWLNAHVGVGARLYTSKHMKNMCTSKRVVYTAFGTVMFNFGSVLFWATSKKLLPKCKTFTMLFGLASGVALLAIGEMYLREIDSKTQTAEETSEE</sequence>
<dbReference type="EMBL" id="KB293867">
    <property type="protein sequence ID" value="ELU15305.1"/>
    <property type="molecule type" value="Genomic_DNA"/>
</dbReference>
<dbReference type="EMBL" id="AMQN01004583">
    <property type="status" value="NOT_ANNOTATED_CDS"/>
    <property type="molecule type" value="Genomic_DNA"/>
</dbReference>
<dbReference type="PANTHER" id="PTHR38640:SF1">
    <property type="entry name" value="GEO09659P1"/>
    <property type="match status" value="1"/>
</dbReference>
<evidence type="ECO:0000313" key="4">
    <source>
        <dbReference type="Proteomes" id="UP000014760"/>
    </source>
</evidence>
<keyword evidence="1" id="KW-1133">Transmembrane helix</keyword>
<dbReference type="EnsemblMetazoa" id="CapteT171208">
    <property type="protein sequence ID" value="CapteP171208"/>
    <property type="gene ID" value="CapteG171208"/>
</dbReference>
<keyword evidence="1" id="KW-0812">Transmembrane</keyword>
<dbReference type="OrthoDB" id="5915502at2759"/>
<dbReference type="AlphaFoldDB" id="R7VHX8"/>
<proteinExistence type="predicted"/>
<organism evidence="2">
    <name type="scientific">Capitella teleta</name>
    <name type="common">Polychaete worm</name>
    <dbReference type="NCBI Taxonomy" id="283909"/>
    <lineage>
        <taxon>Eukaryota</taxon>
        <taxon>Metazoa</taxon>
        <taxon>Spiralia</taxon>
        <taxon>Lophotrochozoa</taxon>
        <taxon>Annelida</taxon>
        <taxon>Polychaeta</taxon>
        <taxon>Sedentaria</taxon>
        <taxon>Scolecida</taxon>
        <taxon>Capitellidae</taxon>
        <taxon>Capitella</taxon>
    </lineage>
</organism>
<feature type="transmembrane region" description="Helical" evidence="1">
    <location>
        <begin position="12"/>
        <end position="32"/>
    </location>
</feature>
<keyword evidence="4" id="KW-1185">Reference proteome</keyword>
<evidence type="ECO:0000313" key="3">
    <source>
        <dbReference type="EnsemblMetazoa" id="CapteP171208"/>
    </source>
</evidence>
<reference evidence="2 4" key="2">
    <citation type="journal article" date="2013" name="Nature">
        <title>Insights into bilaterian evolution from three spiralian genomes.</title>
        <authorList>
            <person name="Simakov O."/>
            <person name="Marletaz F."/>
            <person name="Cho S.J."/>
            <person name="Edsinger-Gonzales E."/>
            <person name="Havlak P."/>
            <person name="Hellsten U."/>
            <person name="Kuo D.H."/>
            <person name="Larsson T."/>
            <person name="Lv J."/>
            <person name="Arendt D."/>
            <person name="Savage R."/>
            <person name="Osoegawa K."/>
            <person name="de Jong P."/>
            <person name="Grimwood J."/>
            <person name="Chapman J.A."/>
            <person name="Shapiro H."/>
            <person name="Aerts A."/>
            <person name="Otillar R.P."/>
            <person name="Terry A.Y."/>
            <person name="Boore J.L."/>
            <person name="Grigoriev I.V."/>
            <person name="Lindberg D.R."/>
            <person name="Seaver E.C."/>
            <person name="Weisblat D.A."/>
            <person name="Putnam N.H."/>
            <person name="Rokhsar D.S."/>
        </authorList>
    </citation>
    <scope>NUCLEOTIDE SEQUENCE</scope>
    <source>
        <strain evidence="2 4">I ESC-2004</strain>
    </source>
</reference>
<name>R7VHX8_CAPTE</name>
<feature type="transmembrane region" description="Helical" evidence="1">
    <location>
        <begin position="44"/>
        <end position="64"/>
    </location>
</feature>
<dbReference type="PANTHER" id="PTHR38640">
    <property type="entry name" value="GEO09659P1"/>
    <property type="match status" value="1"/>
</dbReference>
<evidence type="ECO:0000313" key="2">
    <source>
        <dbReference type="EMBL" id="ELU15305.1"/>
    </source>
</evidence>
<reference evidence="4" key="1">
    <citation type="submission" date="2012-12" db="EMBL/GenBank/DDBJ databases">
        <authorList>
            <person name="Hellsten U."/>
            <person name="Grimwood J."/>
            <person name="Chapman J.A."/>
            <person name="Shapiro H."/>
            <person name="Aerts A."/>
            <person name="Otillar R.P."/>
            <person name="Terry A.Y."/>
            <person name="Boore J.L."/>
            <person name="Simakov O."/>
            <person name="Marletaz F."/>
            <person name="Cho S.-J."/>
            <person name="Edsinger-Gonzales E."/>
            <person name="Havlak P."/>
            <person name="Kuo D.-H."/>
            <person name="Larsson T."/>
            <person name="Lv J."/>
            <person name="Arendt D."/>
            <person name="Savage R."/>
            <person name="Osoegawa K."/>
            <person name="de Jong P."/>
            <person name="Lindberg D.R."/>
            <person name="Seaver E.C."/>
            <person name="Weisblat D.A."/>
            <person name="Putnam N.H."/>
            <person name="Grigoriev I.V."/>
            <person name="Rokhsar D.S."/>
        </authorList>
    </citation>
    <scope>NUCLEOTIDE SEQUENCE</scope>
    <source>
        <strain evidence="4">I ESC-2004</strain>
    </source>
</reference>
<dbReference type="FunCoup" id="R7VHX8">
    <property type="interactions" value="19"/>
</dbReference>
<dbReference type="HOGENOM" id="CLU_125651_1_0_1"/>
<evidence type="ECO:0000256" key="1">
    <source>
        <dbReference type="SAM" id="Phobius"/>
    </source>
</evidence>
<gene>
    <name evidence="2" type="ORF">CAPTEDRAFT_171208</name>
</gene>
<feature type="transmembrane region" description="Helical" evidence="1">
    <location>
        <begin position="76"/>
        <end position="96"/>
    </location>
</feature>
<reference evidence="3" key="3">
    <citation type="submission" date="2015-06" db="UniProtKB">
        <authorList>
            <consortium name="EnsemblMetazoa"/>
        </authorList>
    </citation>
    <scope>IDENTIFICATION</scope>
</reference>
<keyword evidence="1" id="KW-0472">Membrane</keyword>
<dbReference type="Proteomes" id="UP000014760">
    <property type="component" value="Unassembled WGS sequence"/>
</dbReference>
<accession>R7VHX8</accession>